<proteinExistence type="predicted"/>
<protein>
    <submittedName>
        <fullName evidence="1">Uncharacterized protein</fullName>
    </submittedName>
</protein>
<accession>A0A0E3SFK5</accession>
<dbReference type="GeneID" id="24831829"/>
<sequence>MPLNNSNILDSTGKVPMNMLHADENNGIPILDASGNILIQGSYLKLKKNTSNNIIVKERTSDETCMYINQVSANNYDMYIVKSGNQKVIHTGNVNAVNGVAGLDSTGKVPIANLPIGQNNGIAGLSSTGALTFPSSLMIMSNGGLNSDLYIRNYNEDALKINRVSTNNYIGYVKKDGVWKQVLCDGDVVPGTLGSNLYKTGTSIPDPSGYTDGDIFYHTPENKLYIRVSGSWVLTNTFSTPTLDSLSTDASYDDFEDAVQSVQTNKNLGTLLTEAGQNSNFQTAVQAVQTNKNLGTLLTEAGKNSNFDTAVNNAVSSTTINNAVTAATVNNLLYSSVAKIGSGSYTGDGVSGRAIAHGLGRTPKAVIILCTSNNQVYINLTGTGFVRIDSLNNIAVTAWTSTNFYLVPSGVNYSGGTFNWIALG</sequence>
<dbReference type="OrthoDB" id="387583at2157"/>
<dbReference type="PATRIC" id="fig|1434110.4.peg.3265"/>
<dbReference type="HOGENOM" id="CLU_646572_0_0_2"/>
<dbReference type="AlphaFoldDB" id="A0A0E3SFK5"/>
<evidence type="ECO:0000313" key="2">
    <source>
        <dbReference type="Proteomes" id="UP000033101"/>
    </source>
</evidence>
<gene>
    <name evidence="1" type="ORF">MSHOH_2539</name>
</gene>
<dbReference type="STRING" id="1434110.MSHOH_2539"/>
<dbReference type="RefSeq" id="WP_048140384.1">
    <property type="nucleotide sequence ID" value="NZ_BBCW01000035.1"/>
</dbReference>
<dbReference type="KEGG" id="mhor:MSHOH_2539"/>
<name>A0A0E3SFK5_9EURY</name>
<evidence type="ECO:0000313" key="1">
    <source>
        <dbReference type="EMBL" id="AKB79022.1"/>
    </source>
</evidence>
<dbReference type="EMBL" id="CP009516">
    <property type="protein sequence ID" value="AKB79022.1"/>
    <property type="molecule type" value="Genomic_DNA"/>
</dbReference>
<organism evidence="1 2">
    <name type="scientific">Methanosarcina horonobensis HB-1 = JCM 15518</name>
    <dbReference type="NCBI Taxonomy" id="1434110"/>
    <lineage>
        <taxon>Archaea</taxon>
        <taxon>Methanobacteriati</taxon>
        <taxon>Methanobacteriota</taxon>
        <taxon>Stenosarchaea group</taxon>
        <taxon>Methanomicrobia</taxon>
        <taxon>Methanosarcinales</taxon>
        <taxon>Methanosarcinaceae</taxon>
        <taxon>Methanosarcina</taxon>
    </lineage>
</organism>
<keyword evidence="2" id="KW-1185">Reference proteome</keyword>
<dbReference type="Proteomes" id="UP000033101">
    <property type="component" value="Chromosome"/>
</dbReference>
<reference evidence="1 2" key="1">
    <citation type="submission" date="2014-07" db="EMBL/GenBank/DDBJ databases">
        <title>Methanogenic archaea and the global carbon cycle.</title>
        <authorList>
            <person name="Henriksen J.R."/>
            <person name="Luke J."/>
            <person name="Reinhart S."/>
            <person name="Benedict M.N."/>
            <person name="Youngblut N.D."/>
            <person name="Metcalf M.E."/>
            <person name="Whitaker R.J."/>
            <person name="Metcalf W.W."/>
        </authorList>
    </citation>
    <scope>NUCLEOTIDE SEQUENCE [LARGE SCALE GENOMIC DNA]</scope>
    <source>
        <strain evidence="1 2">HB-1</strain>
    </source>
</reference>